<gene>
    <name evidence="2" type="ORF">MAPG_09445</name>
</gene>
<proteinExistence type="predicted"/>
<feature type="compositionally biased region" description="Polar residues" evidence="1">
    <location>
        <begin position="523"/>
        <end position="537"/>
    </location>
</feature>
<reference evidence="3" key="4">
    <citation type="journal article" date="2015" name="G3 (Bethesda)">
        <title>Genome sequences of three phytopathogenic species of the Magnaporthaceae family of fungi.</title>
        <authorList>
            <person name="Okagaki L.H."/>
            <person name="Nunes C.C."/>
            <person name="Sailsbery J."/>
            <person name="Clay B."/>
            <person name="Brown D."/>
            <person name="John T."/>
            <person name="Oh Y."/>
            <person name="Young N."/>
            <person name="Fitzgerald M."/>
            <person name="Haas B.J."/>
            <person name="Zeng Q."/>
            <person name="Young S."/>
            <person name="Adiconis X."/>
            <person name="Fan L."/>
            <person name="Levin J.Z."/>
            <person name="Mitchell T.K."/>
            <person name="Okubara P.A."/>
            <person name="Farman M.L."/>
            <person name="Kohn L.M."/>
            <person name="Birren B."/>
            <person name="Ma L.-J."/>
            <person name="Dean R.A."/>
        </authorList>
    </citation>
    <scope>NUCLEOTIDE SEQUENCE</scope>
    <source>
        <strain evidence="3">ATCC 64411 / 73-15</strain>
    </source>
</reference>
<dbReference type="EMBL" id="ADBL01002412">
    <property type="status" value="NOT_ANNOTATED_CDS"/>
    <property type="molecule type" value="Genomic_DNA"/>
</dbReference>
<reference evidence="2" key="2">
    <citation type="submission" date="2010-05" db="EMBL/GenBank/DDBJ databases">
        <title>The Genome Sequence of Magnaporthe poae strain ATCC 64411.</title>
        <authorList>
            <consortium name="The Broad Institute Genome Sequencing Platform"/>
            <consortium name="Broad Institute Genome Sequencing Center for Infectious Disease"/>
            <person name="Ma L.-J."/>
            <person name="Dead R."/>
            <person name="Young S."/>
            <person name="Zeng Q."/>
            <person name="Koehrsen M."/>
            <person name="Alvarado L."/>
            <person name="Berlin A."/>
            <person name="Chapman S.B."/>
            <person name="Chen Z."/>
            <person name="Freedman E."/>
            <person name="Gellesch M."/>
            <person name="Goldberg J."/>
            <person name="Griggs A."/>
            <person name="Gujja S."/>
            <person name="Heilman E.R."/>
            <person name="Heiman D."/>
            <person name="Hepburn T."/>
            <person name="Howarth C."/>
            <person name="Jen D."/>
            <person name="Larson L."/>
            <person name="Mehta T."/>
            <person name="Neiman D."/>
            <person name="Pearson M."/>
            <person name="Roberts A."/>
            <person name="Saif S."/>
            <person name="Shea T."/>
            <person name="Shenoy N."/>
            <person name="Sisk P."/>
            <person name="Stolte C."/>
            <person name="Sykes S."/>
            <person name="Walk T."/>
            <person name="White J."/>
            <person name="Yandava C."/>
            <person name="Haas B."/>
            <person name="Nusbaum C."/>
            <person name="Birren B."/>
        </authorList>
    </citation>
    <scope>NUCLEOTIDE SEQUENCE</scope>
    <source>
        <strain evidence="2">ATCC 64411</strain>
    </source>
</reference>
<dbReference type="EMBL" id="ADBL01002413">
    <property type="status" value="NOT_ANNOTATED_CDS"/>
    <property type="molecule type" value="Genomic_DNA"/>
</dbReference>
<feature type="compositionally biased region" description="Basic and acidic residues" evidence="1">
    <location>
        <begin position="115"/>
        <end position="129"/>
    </location>
</feature>
<reference evidence="3" key="5">
    <citation type="submission" date="2015-06" db="UniProtKB">
        <authorList>
            <consortium name="EnsemblFungi"/>
        </authorList>
    </citation>
    <scope>IDENTIFICATION</scope>
    <source>
        <strain evidence="3">ATCC 64411</strain>
    </source>
</reference>
<feature type="compositionally biased region" description="Basic and acidic residues" evidence="1">
    <location>
        <begin position="254"/>
        <end position="263"/>
    </location>
</feature>
<dbReference type="EMBL" id="GL876976">
    <property type="protein sequence ID" value="KLU90920.1"/>
    <property type="molecule type" value="Genomic_DNA"/>
</dbReference>
<accession>A0A0C4E9Z3</accession>
<protein>
    <submittedName>
        <fullName evidence="2 3">Uncharacterized protein</fullName>
    </submittedName>
</protein>
<evidence type="ECO:0000313" key="4">
    <source>
        <dbReference type="Proteomes" id="UP000011715"/>
    </source>
</evidence>
<dbReference type="AlphaFoldDB" id="A0A0C4E9Z3"/>
<organism evidence="3 4">
    <name type="scientific">Magnaporthiopsis poae (strain ATCC 64411 / 73-15)</name>
    <name type="common">Kentucky bluegrass fungus</name>
    <name type="synonym">Magnaporthe poae</name>
    <dbReference type="NCBI Taxonomy" id="644358"/>
    <lineage>
        <taxon>Eukaryota</taxon>
        <taxon>Fungi</taxon>
        <taxon>Dikarya</taxon>
        <taxon>Ascomycota</taxon>
        <taxon>Pezizomycotina</taxon>
        <taxon>Sordariomycetes</taxon>
        <taxon>Sordariomycetidae</taxon>
        <taxon>Magnaporthales</taxon>
        <taxon>Magnaporthaceae</taxon>
        <taxon>Magnaporthiopsis</taxon>
    </lineage>
</organism>
<evidence type="ECO:0000256" key="1">
    <source>
        <dbReference type="SAM" id="MobiDB-lite"/>
    </source>
</evidence>
<feature type="compositionally biased region" description="Basic and acidic residues" evidence="1">
    <location>
        <begin position="85"/>
        <end position="102"/>
    </location>
</feature>
<name>A0A0C4E9Z3_MAGP6</name>
<reference evidence="4" key="1">
    <citation type="submission" date="2010-05" db="EMBL/GenBank/DDBJ databases">
        <title>The genome sequence of Magnaporthe poae strain ATCC 64411.</title>
        <authorList>
            <person name="Ma L.-J."/>
            <person name="Dead R."/>
            <person name="Young S."/>
            <person name="Zeng Q."/>
            <person name="Koehrsen M."/>
            <person name="Alvarado L."/>
            <person name="Berlin A."/>
            <person name="Chapman S.B."/>
            <person name="Chen Z."/>
            <person name="Freedman E."/>
            <person name="Gellesch M."/>
            <person name="Goldberg J."/>
            <person name="Griggs A."/>
            <person name="Gujja S."/>
            <person name="Heilman E.R."/>
            <person name="Heiman D."/>
            <person name="Hepburn T."/>
            <person name="Howarth C."/>
            <person name="Jen D."/>
            <person name="Larson L."/>
            <person name="Mehta T."/>
            <person name="Neiman D."/>
            <person name="Pearson M."/>
            <person name="Roberts A."/>
            <person name="Saif S."/>
            <person name="Shea T."/>
            <person name="Shenoy N."/>
            <person name="Sisk P."/>
            <person name="Stolte C."/>
            <person name="Sykes S."/>
            <person name="Walk T."/>
            <person name="White J."/>
            <person name="Yandava C."/>
            <person name="Haas B."/>
            <person name="Nusbaum C."/>
            <person name="Birren B."/>
        </authorList>
    </citation>
    <scope>NUCLEOTIDE SEQUENCE [LARGE SCALE GENOMIC DNA]</scope>
    <source>
        <strain evidence="4">ATCC 64411 / 73-15</strain>
    </source>
</reference>
<reference evidence="2" key="3">
    <citation type="submission" date="2011-03" db="EMBL/GenBank/DDBJ databases">
        <title>Annotation of Magnaporthe poae ATCC 64411.</title>
        <authorList>
            <person name="Ma L.-J."/>
            <person name="Dead R."/>
            <person name="Young S.K."/>
            <person name="Zeng Q."/>
            <person name="Gargeya S."/>
            <person name="Fitzgerald M."/>
            <person name="Haas B."/>
            <person name="Abouelleil A."/>
            <person name="Alvarado L."/>
            <person name="Arachchi H.M."/>
            <person name="Berlin A."/>
            <person name="Brown A."/>
            <person name="Chapman S.B."/>
            <person name="Chen Z."/>
            <person name="Dunbar C."/>
            <person name="Freedman E."/>
            <person name="Gearin G."/>
            <person name="Gellesch M."/>
            <person name="Goldberg J."/>
            <person name="Griggs A."/>
            <person name="Gujja S."/>
            <person name="Heiman D."/>
            <person name="Howarth C."/>
            <person name="Larson L."/>
            <person name="Lui A."/>
            <person name="MacDonald P.J.P."/>
            <person name="Mehta T."/>
            <person name="Montmayeur A."/>
            <person name="Murphy C."/>
            <person name="Neiman D."/>
            <person name="Pearson M."/>
            <person name="Priest M."/>
            <person name="Roberts A."/>
            <person name="Saif S."/>
            <person name="Shea T."/>
            <person name="Shenoy N."/>
            <person name="Sisk P."/>
            <person name="Stolte C."/>
            <person name="Sykes S."/>
            <person name="Yandava C."/>
            <person name="Wortman J."/>
            <person name="Nusbaum C."/>
            <person name="Birren B."/>
        </authorList>
    </citation>
    <scope>NUCLEOTIDE SEQUENCE</scope>
    <source>
        <strain evidence="2">ATCC 64411</strain>
    </source>
</reference>
<keyword evidence="4" id="KW-1185">Reference proteome</keyword>
<dbReference type="eggNOG" id="ENOG502T592">
    <property type="taxonomic scope" value="Eukaryota"/>
</dbReference>
<feature type="region of interest" description="Disordered" evidence="1">
    <location>
        <begin position="440"/>
        <end position="537"/>
    </location>
</feature>
<feature type="compositionally biased region" description="Basic and acidic residues" evidence="1">
    <location>
        <begin position="310"/>
        <end position="323"/>
    </location>
</feature>
<sequence length="537" mass="60968">MAYQPAPIDNPWHPQWDPRYLPCLTRPDPRYYRYVPDLSCYFVVAHHQSADWQPGEGHPSSIRWLRNAAPELVAPDGRLATPVDDVTREAARERADVPETRGRPPSRQGMTVPTDRLEPDRAYHNRYENVWEAPNRAAQTHESDIPDAYRRRDDKFPREQADQHRSGQFGEPPRASFSDEQEKADVWSKQARNVGDVEGGFAWGTQSRKNTRRQRSSDRESYWTPKLASKPAAYHWGDQQPQSRGRPQPGYQPEDDHSGRPRDFSGSYDSEQQPHTATTATTRKVSGSSGEQEHGSSGFWPETTEISAPDEGHVRRADPDVLRKAHKLPLGHVDSPWCWPEKSDTPPPGGAYATREEEENDDVSKLPKFPSPIRSFSDYWQPLNTPVTGAYRPQKPEPDEEQQRPDPAPPTPASQSSDLSHLADYYERLALQCRTKTISAREARAAAAATVGNSDRRRRDQNLPSQPRDDDQSGNGWGRGEWNSPVPKRDSRWNMVPRSPGPSQKASWGSGRCEDNDNDWGFDTQTPRWGSYTPSNW</sequence>
<dbReference type="Proteomes" id="UP000011715">
    <property type="component" value="Unassembled WGS sequence"/>
</dbReference>
<feature type="compositionally biased region" description="Low complexity" evidence="1">
    <location>
        <begin position="239"/>
        <end position="252"/>
    </location>
</feature>
<feature type="compositionally biased region" description="Polar residues" evidence="1">
    <location>
        <begin position="267"/>
        <end position="285"/>
    </location>
</feature>
<feature type="compositionally biased region" description="Basic and acidic residues" evidence="1">
    <location>
        <begin position="394"/>
        <end position="404"/>
    </location>
</feature>
<feature type="region of interest" description="Disordered" evidence="1">
    <location>
        <begin position="84"/>
        <end position="421"/>
    </location>
</feature>
<feature type="compositionally biased region" description="Basic and acidic residues" evidence="1">
    <location>
        <begin position="454"/>
        <end position="471"/>
    </location>
</feature>
<dbReference type="EnsemblFungi" id="MAPG_09445T0">
    <property type="protein sequence ID" value="MAPG_09445T0"/>
    <property type="gene ID" value="MAPG_09445"/>
</dbReference>
<dbReference type="OrthoDB" id="5232600at2759"/>
<evidence type="ECO:0000313" key="3">
    <source>
        <dbReference type="EnsemblFungi" id="MAPG_09445T0"/>
    </source>
</evidence>
<evidence type="ECO:0000313" key="2">
    <source>
        <dbReference type="EMBL" id="KLU90920.1"/>
    </source>
</evidence>
<feature type="compositionally biased region" description="Basic and acidic residues" evidence="1">
    <location>
        <begin position="139"/>
        <end position="165"/>
    </location>
</feature>
<dbReference type="VEuPathDB" id="FungiDB:MAPG_09445"/>
<feature type="compositionally biased region" description="Low complexity" evidence="1">
    <location>
        <begin position="286"/>
        <end position="298"/>
    </location>
</feature>